<dbReference type="SUPFAM" id="SSF52096">
    <property type="entry name" value="ClpP/crotonase"/>
    <property type="match status" value="1"/>
</dbReference>
<dbReference type="EMBL" id="PIPU01000003">
    <property type="protein sequence ID" value="RUO47864.1"/>
    <property type="molecule type" value="Genomic_DNA"/>
</dbReference>
<evidence type="ECO:0000259" key="2">
    <source>
        <dbReference type="SMART" id="SM00245"/>
    </source>
</evidence>
<dbReference type="Gene3D" id="3.90.226.10">
    <property type="entry name" value="2-enoyl-CoA Hydratase, Chain A, domain 1"/>
    <property type="match status" value="1"/>
</dbReference>
<name>A0A432XGI4_9GAMM</name>
<feature type="chain" id="PRO_5019050336" description="Tail specific protease domain-containing protein" evidence="1">
    <location>
        <begin position="23"/>
        <end position="436"/>
    </location>
</feature>
<dbReference type="PANTHER" id="PTHR11261:SF3">
    <property type="entry name" value="RETINOL-BINDING PROTEIN 3"/>
    <property type="match status" value="1"/>
</dbReference>
<sequence>MSKKFYKPLIINLIAFCGAASATDCSDVSKVVAKKLQDAYVIEATATKMSQLLNSKDFLSRCSKQKSAEKIADFTTIELNKIANDKHLSVVYDPQWVKELKEYRASEQNTAVSDRRVMETPTDNYGFKKVEMLEGNIGYLDIRMFSDSHLGGATLESAMKFLQHADGIIIDLRNNFGGSPFMVNTLASYFFDMDTVHLLTFESRENGRLTQVQDWTSPYVPGPRFKDTPLYILTSHNSASAAESFSYSMKNLSRATVVGEVTAGAAHARRAEIINEDYILTLPRLRPVDPRTNDNWERKGVTPNIEAVSDNAFNVAYADVLNTLIKKGSDNIKLHQWVYPLVKAESNRYVVKQEDINLITGQYGERKIYQEDGKVFYQHADDRPFEIELIDRETIIFKAFSSARLQAVYKDNKVVAVKMLSFGEGGQEFKRTLSKA</sequence>
<reference evidence="4" key="1">
    <citation type="journal article" date="2018" name="Front. Microbiol.">
        <title>Genome-Based Analysis Reveals the Taxonomy and Diversity of the Family Idiomarinaceae.</title>
        <authorList>
            <person name="Liu Y."/>
            <person name="Lai Q."/>
            <person name="Shao Z."/>
        </authorList>
    </citation>
    <scope>NUCLEOTIDE SEQUENCE [LARGE SCALE GENOMIC DNA]</scope>
    <source>
        <strain evidence="4">908033</strain>
    </source>
</reference>
<organism evidence="3 4">
    <name type="scientific">Pseudidiomarina donghaiensis</name>
    <dbReference type="NCBI Taxonomy" id="519452"/>
    <lineage>
        <taxon>Bacteria</taxon>
        <taxon>Pseudomonadati</taxon>
        <taxon>Pseudomonadota</taxon>
        <taxon>Gammaproteobacteria</taxon>
        <taxon>Alteromonadales</taxon>
        <taxon>Idiomarinaceae</taxon>
        <taxon>Pseudidiomarina</taxon>
    </lineage>
</organism>
<comment type="caution">
    <text evidence="3">The sequence shown here is derived from an EMBL/GenBank/DDBJ whole genome shotgun (WGS) entry which is preliminary data.</text>
</comment>
<evidence type="ECO:0000313" key="3">
    <source>
        <dbReference type="EMBL" id="RUO47864.1"/>
    </source>
</evidence>
<accession>A0A432XGI4</accession>
<evidence type="ECO:0000313" key="4">
    <source>
        <dbReference type="Proteomes" id="UP000286985"/>
    </source>
</evidence>
<dbReference type="Proteomes" id="UP000286985">
    <property type="component" value="Unassembled WGS sequence"/>
</dbReference>
<dbReference type="RefSeq" id="WP_092839465.1">
    <property type="nucleotide sequence ID" value="NZ_FPCF01000002.1"/>
</dbReference>
<feature type="domain" description="Tail specific protease" evidence="2">
    <location>
        <begin position="93"/>
        <end position="308"/>
    </location>
</feature>
<dbReference type="AlphaFoldDB" id="A0A432XGI4"/>
<keyword evidence="1" id="KW-0732">Signal</keyword>
<dbReference type="InterPro" id="IPR005151">
    <property type="entry name" value="Tail-specific_protease"/>
</dbReference>
<dbReference type="Pfam" id="PF03572">
    <property type="entry name" value="Peptidase_S41"/>
    <property type="match status" value="1"/>
</dbReference>
<dbReference type="Gene3D" id="3.30.750.44">
    <property type="match status" value="1"/>
</dbReference>
<dbReference type="OrthoDB" id="9758793at2"/>
<keyword evidence="4" id="KW-1185">Reference proteome</keyword>
<evidence type="ECO:0000256" key="1">
    <source>
        <dbReference type="SAM" id="SignalP"/>
    </source>
</evidence>
<dbReference type="CDD" id="cd07563">
    <property type="entry name" value="Peptidase_S41_IRBP"/>
    <property type="match status" value="1"/>
</dbReference>
<dbReference type="SMART" id="SM00245">
    <property type="entry name" value="TSPc"/>
    <property type="match status" value="1"/>
</dbReference>
<dbReference type="STRING" id="519452.SAMN04488139_1357"/>
<dbReference type="InterPro" id="IPR029045">
    <property type="entry name" value="ClpP/crotonase-like_dom_sf"/>
</dbReference>
<dbReference type="GO" id="GO:0008236">
    <property type="term" value="F:serine-type peptidase activity"/>
    <property type="evidence" value="ECO:0007669"/>
    <property type="project" value="InterPro"/>
</dbReference>
<gene>
    <name evidence="3" type="ORF">CWE24_07685</name>
</gene>
<protein>
    <recommendedName>
        <fullName evidence="2">Tail specific protease domain-containing protein</fullName>
    </recommendedName>
</protein>
<dbReference type="GO" id="GO:0006508">
    <property type="term" value="P:proteolysis"/>
    <property type="evidence" value="ECO:0007669"/>
    <property type="project" value="InterPro"/>
</dbReference>
<dbReference type="PANTHER" id="PTHR11261">
    <property type="entry name" value="INTERPHOTORECEPTOR RETINOID-BINDING PROTEIN"/>
    <property type="match status" value="1"/>
</dbReference>
<proteinExistence type="predicted"/>
<feature type="signal peptide" evidence="1">
    <location>
        <begin position="1"/>
        <end position="22"/>
    </location>
</feature>